<keyword evidence="2" id="KW-1185">Reference proteome</keyword>
<name>A0AA51VIJ9_9CAUD</name>
<sequence length="40" mass="4754">MCSEWCMARWTEAIEAGNEAAAKDYQELYVLWKEREDKAK</sequence>
<evidence type="ECO:0000313" key="1">
    <source>
        <dbReference type="EMBL" id="WMX18808.1"/>
    </source>
</evidence>
<proteinExistence type="predicted"/>
<organism evidence="1 2">
    <name type="scientific">Escherichia phage vB_EcoP_PAS7</name>
    <dbReference type="NCBI Taxonomy" id="3053875"/>
    <lineage>
        <taxon>Viruses</taxon>
        <taxon>Duplodnaviria</taxon>
        <taxon>Heunggongvirae</taxon>
        <taxon>Uroviricota</taxon>
        <taxon>Caudoviricetes</taxon>
        <taxon>Autographivirales</taxon>
        <taxon>Autoscriptoviridae</taxon>
        <taxon>Slopekvirinae</taxon>
        <taxon>Cepavirus</taxon>
        <taxon>Cepavirus PAS7</taxon>
    </lineage>
</organism>
<reference evidence="1" key="1">
    <citation type="submission" date="2023-05" db="EMBL/GenBank/DDBJ databases">
        <title>Complete genome sequence of three non-O157 smooth Escherichia coli infecting phages.</title>
        <authorList>
            <person name="Pas C."/>
            <person name="Briers Y."/>
            <person name="Fieseler L."/>
        </authorList>
    </citation>
    <scope>NUCLEOTIDE SEQUENCE</scope>
</reference>
<dbReference type="EMBL" id="OQ921331">
    <property type="protein sequence ID" value="WMX18808.1"/>
    <property type="molecule type" value="Genomic_DNA"/>
</dbReference>
<dbReference type="Proteomes" id="UP001182171">
    <property type="component" value="Segment"/>
</dbReference>
<protein>
    <submittedName>
        <fullName evidence="1">Uncharacterized protein</fullName>
    </submittedName>
</protein>
<evidence type="ECO:0000313" key="2">
    <source>
        <dbReference type="Proteomes" id="UP001182171"/>
    </source>
</evidence>
<accession>A0AA51VIJ9</accession>